<keyword evidence="2" id="KW-1185">Reference proteome</keyword>
<gene>
    <name evidence="1" type="ORF">HOLleu_30524</name>
</gene>
<dbReference type="Proteomes" id="UP001152320">
    <property type="component" value="Chromosome 15"/>
</dbReference>
<dbReference type="SUPFAM" id="SSF54160">
    <property type="entry name" value="Chromo domain-like"/>
    <property type="match status" value="1"/>
</dbReference>
<dbReference type="OrthoDB" id="415023at2759"/>
<protein>
    <submittedName>
        <fullName evidence="1">Uncharacterized protein</fullName>
    </submittedName>
</protein>
<organism evidence="1 2">
    <name type="scientific">Holothuria leucospilota</name>
    <name type="common">Black long sea cucumber</name>
    <name type="synonym">Mertensiothuria leucospilota</name>
    <dbReference type="NCBI Taxonomy" id="206669"/>
    <lineage>
        <taxon>Eukaryota</taxon>
        <taxon>Metazoa</taxon>
        <taxon>Echinodermata</taxon>
        <taxon>Eleutherozoa</taxon>
        <taxon>Echinozoa</taxon>
        <taxon>Holothuroidea</taxon>
        <taxon>Aspidochirotacea</taxon>
        <taxon>Aspidochirotida</taxon>
        <taxon>Holothuriidae</taxon>
        <taxon>Holothuria</taxon>
    </lineage>
</organism>
<sequence>MEFNIGTKVQAIDELGRWENGKIIAVDSNSFEVKFDGWGTDYNVFAKAAEVRKPVDIFTSEIGKLAFSHDN</sequence>
<accession>A0A9Q1H178</accession>
<dbReference type="Gene3D" id="2.30.30.140">
    <property type="match status" value="1"/>
</dbReference>
<name>A0A9Q1H178_HOLLE</name>
<comment type="caution">
    <text evidence="1">The sequence shown here is derived from an EMBL/GenBank/DDBJ whole genome shotgun (WGS) entry which is preliminary data.</text>
</comment>
<evidence type="ECO:0000313" key="1">
    <source>
        <dbReference type="EMBL" id="KAJ8028321.1"/>
    </source>
</evidence>
<dbReference type="InterPro" id="IPR016197">
    <property type="entry name" value="Chromo-like_dom_sf"/>
</dbReference>
<proteinExistence type="predicted"/>
<reference evidence="1" key="1">
    <citation type="submission" date="2021-10" db="EMBL/GenBank/DDBJ databases">
        <title>Tropical sea cucumber genome reveals ecological adaptation and Cuvierian tubules defense mechanism.</title>
        <authorList>
            <person name="Chen T."/>
        </authorList>
    </citation>
    <scope>NUCLEOTIDE SEQUENCE</scope>
    <source>
        <strain evidence="1">Nanhai2018</strain>
        <tissue evidence="1">Muscle</tissue>
    </source>
</reference>
<evidence type="ECO:0000313" key="2">
    <source>
        <dbReference type="Proteomes" id="UP001152320"/>
    </source>
</evidence>
<dbReference type="EMBL" id="JAIZAY010000015">
    <property type="protein sequence ID" value="KAJ8028321.1"/>
    <property type="molecule type" value="Genomic_DNA"/>
</dbReference>
<dbReference type="AlphaFoldDB" id="A0A9Q1H178"/>